<dbReference type="AlphaFoldDB" id="A0A646KVR5"/>
<evidence type="ECO:0000313" key="3">
    <source>
        <dbReference type="Proteomes" id="UP000419138"/>
    </source>
</evidence>
<accession>A0A646KVR5</accession>
<dbReference type="InterPro" id="IPR045930">
    <property type="entry name" value="DUF6349"/>
</dbReference>
<dbReference type="Pfam" id="PF19876">
    <property type="entry name" value="DUF6349"/>
    <property type="match status" value="1"/>
</dbReference>
<evidence type="ECO:0000256" key="1">
    <source>
        <dbReference type="SAM" id="MobiDB-lite"/>
    </source>
</evidence>
<evidence type="ECO:0000313" key="2">
    <source>
        <dbReference type="EMBL" id="MQT05096.1"/>
    </source>
</evidence>
<organism evidence="2 3">
    <name type="scientific">Streptomyces jumonjinensis</name>
    <dbReference type="NCBI Taxonomy" id="1945"/>
    <lineage>
        <taxon>Bacteria</taxon>
        <taxon>Bacillati</taxon>
        <taxon>Actinomycetota</taxon>
        <taxon>Actinomycetes</taxon>
        <taxon>Kitasatosporales</taxon>
        <taxon>Streptomycetaceae</taxon>
        <taxon>Streptomyces</taxon>
    </lineage>
</organism>
<dbReference type="OrthoDB" id="4087418at2"/>
<proteinExistence type="predicted"/>
<dbReference type="RefSeq" id="WP_153526332.1">
    <property type="nucleotide sequence ID" value="NZ_JBEPDZ010000002.1"/>
</dbReference>
<keyword evidence="3" id="KW-1185">Reference proteome</keyword>
<protein>
    <submittedName>
        <fullName evidence="2">Uncharacterized protein</fullName>
    </submittedName>
</protein>
<name>A0A646KVR5_STRJU</name>
<feature type="region of interest" description="Disordered" evidence="1">
    <location>
        <begin position="160"/>
        <end position="199"/>
    </location>
</feature>
<dbReference type="Proteomes" id="UP000419138">
    <property type="component" value="Unassembled WGS sequence"/>
</dbReference>
<comment type="caution">
    <text evidence="2">The sequence shown here is derived from an EMBL/GenBank/DDBJ whole genome shotgun (WGS) entry which is preliminary data.</text>
</comment>
<dbReference type="EMBL" id="VCLA01000197">
    <property type="protein sequence ID" value="MQT05096.1"/>
    <property type="molecule type" value="Genomic_DNA"/>
</dbReference>
<gene>
    <name evidence="2" type="ORF">FF041_34665</name>
</gene>
<sequence length="199" mass="22536">MSILPEPRGARARQTYYWQVRNARHQDLRAVHACETWHIRYGHPGGAYSDLGHDTVPPSHHSPTLLTRRMYGRPGDEYRGGCLSCLWEGRPHTGGGSNRALNCAVEDAHDHAFPGWRDLPVVPDLKSSGSPYGSQRLWRQTADLYPADWLDRGAPRLVRARRRGDAHDPPSLSSPRYELRVASPRRQERADTGDQEVLF</sequence>
<reference evidence="2 3" key="1">
    <citation type="submission" date="2019-05" db="EMBL/GenBank/DDBJ databases">
        <title>Comparative genomics and metabolomics analyses of clavulanic acid producing Streptomyces species provides insight into specialized metabolism and evolution of beta-lactam biosynthetic gene clusters.</title>
        <authorList>
            <person name="Moore M.A."/>
            <person name="Cruz-Morales P."/>
            <person name="Barona Gomez F."/>
            <person name="Kapil T."/>
        </authorList>
    </citation>
    <scope>NUCLEOTIDE SEQUENCE [LARGE SCALE GENOMIC DNA]</scope>
    <source>
        <strain evidence="2 3">NRRL 5741</strain>
    </source>
</reference>